<name>A0A3A8P236_9BACT</name>
<protein>
    <submittedName>
        <fullName evidence="1">Uncharacterized protein</fullName>
    </submittedName>
</protein>
<organism evidence="1 2">
    <name type="scientific">Corallococcus sicarius</name>
    <dbReference type="NCBI Taxonomy" id="2316726"/>
    <lineage>
        <taxon>Bacteria</taxon>
        <taxon>Pseudomonadati</taxon>
        <taxon>Myxococcota</taxon>
        <taxon>Myxococcia</taxon>
        <taxon>Myxococcales</taxon>
        <taxon>Cystobacterineae</taxon>
        <taxon>Myxococcaceae</taxon>
        <taxon>Corallococcus</taxon>
    </lineage>
</organism>
<evidence type="ECO:0000313" key="2">
    <source>
        <dbReference type="Proteomes" id="UP000273405"/>
    </source>
</evidence>
<dbReference type="AlphaFoldDB" id="A0A3A8P236"/>
<gene>
    <name evidence="1" type="ORF">D7X12_02940</name>
</gene>
<proteinExistence type="predicted"/>
<evidence type="ECO:0000313" key="1">
    <source>
        <dbReference type="EMBL" id="RKH47435.1"/>
    </source>
</evidence>
<keyword evidence="2" id="KW-1185">Reference proteome</keyword>
<dbReference type="Proteomes" id="UP000273405">
    <property type="component" value="Unassembled WGS sequence"/>
</dbReference>
<sequence length="176" mass="19531">MACCEGLVARCAMKTGDRTCHDERDPEKQPMCLACGDGVCSSLEHRCNCPEDCAVGAKRRKIRYRGSNPEGPRQGDPNVPMGATRPDQCLELLGDADLVRNCLRAWMWAVLGRNSWDELQDADSIAPLTPFDLKLMRCLSLAQGGRRPRSGPNRESCLEALSQSTKDARLDKLLRR</sequence>
<accession>A0A3A8P236</accession>
<reference evidence="2" key="1">
    <citation type="submission" date="2018-09" db="EMBL/GenBank/DDBJ databases">
        <authorList>
            <person name="Livingstone P.G."/>
            <person name="Whitworth D.E."/>
        </authorList>
    </citation>
    <scope>NUCLEOTIDE SEQUENCE [LARGE SCALE GENOMIC DNA]</scope>
    <source>
        <strain evidence="2">CA040B</strain>
    </source>
</reference>
<comment type="caution">
    <text evidence="1">The sequence shown here is derived from an EMBL/GenBank/DDBJ whole genome shotgun (WGS) entry which is preliminary data.</text>
</comment>
<dbReference type="EMBL" id="RAWG01000011">
    <property type="protein sequence ID" value="RKH47435.1"/>
    <property type="molecule type" value="Genomic_DNA"/>
</dbReference>